<dbReference type="InterPro" id="IPR000551">
    <property type="entry name" value="MerR-type_HTH_dom"/>
</dbReference>
<reference evidence="3" key="1">
    <citation type="journal article" date="2014" name="Int. J. Syst. Evol. Microbiol.">
        <title>Complete genome sequence of Corynebacterium casei LMG S-19264T (=DSM 44701T), isolated from a smear-ripened cheese.</title>
        <authorList>
            <consortium name="US DOE Joint Genome Institute (JGI-PGF)"/>
            <person name="Walter F."/>
            <person name="Albersmeier A."/>
            <person name="Kalinowski J."/>
            <person name="Ruckert C."/>
        </authorList>
    </citation>
    <scope>NUCLEOTIDE SEQUENCE</scope>
    <source>
        <strain evidence="3">JCM 14719</strain>
    </source>
</reference>
<sequence>MTRLLRKKDLVEILGLPKSTISDWLIEFHVYIPKVKQGAITFYKPEAVDVLKAIKELREQGYHKVQIFEILAERGFPVTVDEAVEDMKRVLQMQREQQPRDAVFAVAQTAAQLSAKMSEIDEAVQELGRKQDETDGRIAELERQLEAVRRELEQTKAELAAERAKPWWRKLFR</sequence>
<dbReference type="GO" id="GO:0003677">
    <property type="term" value="F:DNA binding"/>
    <property type="evidence" value="ECO:0007669"/>
    <property type="project" value="InterPro"/>
</dbReference>
<gene>
    <name evidence="3" type="ORF">GCM10007043_23490</name>
</gene>
<keyword evidence="1" id="KW-0175">Coiled coil</keyword>
<accession>A0A8J3BAZ9</accession>
<comment type="caution">
    <text evidence="3">The sequence shown here is derived from an EMBL/GenBank/DDBJ whole genome shotgun (WGS) entry which is preliminary data.</text>
</comment>
<feature type="domain" description="HTH merR-type" evidence="2">
    <location>
        <begin position="8"/>
        <end position="72"/>
    </location>
</feature>
<evidence type="ECO:0000313" key="4">
    <source>
        <dbReference type="Proteomes" id="UP000637720"/>
    </source>
</evidence>
<evidence type="ECO:0000259" key="2">
    <source>
        <dbReference type="Pfam" id="PF13411"/>
    </source>
</evidence>
<dbReference type="GO" id="GO:0006355">
    <property type="term" value="P:regulation of DNA-templated transcription"/>
    <property type="evidence" value="ECO:0007669"/>
    <property type="project" value="InterPro"/>
</dbReference>
<dbReference type="EMBL" id="BMOF01000094">
    <property type="protein sequence ID" value="GGK08717.1"/>
    <property type="molecule type" value="Genomic_DNA"/>
</dbReference>
<dbReference type="AlphaFoldDB" id="A0A8J3BAZ9"/>
<evidence type="ECO:0000313" key="3">
    <source>
        <dbReference type="EMBL" id="GGK08717.1"/>
    </source>
</evidence>
<dbReference type="Gene3D" id="1.10.1660.10">
    <property type="match status" value="1"/>
</dbReference>
<reference evidence="3" key="2">
    <citation type="submission" date="2020-09" db="EMBL/GenBank/DDBJ databases">
        <authorList>
            <person name="Sun Q."/>
            <person name="Ohkuma M."/>
        </authorList>
    </citation>
    <scope>NUCLEOTIDE SEQUENCE</scope>
    <source>
        <strain evidence="3">JCM 14719</strain>
    </source>
</reference>
<evidence type="ECO:0000256" key="1">
    <source>
        <dbReference type="SAM" id="Coils"/>
    </source>
</evidence>
<feature type="coiled-coil region" evidence="1">
    <location>
        <begin position="110"/>
        <end position="165"/>
    </location>
</feature>
<dbReference type="RefSeq" id="WP_054672658.1">
    <property type="nucleotide sequence ID" value="NZ_BMOF01000094.1"/>
</dbReference>
<dbReference type="InterPro" id="IPR009061">
    <property type="entry name" value="DNA-bd_dom_put_sf"/>
</dbReference>
<organism evidence="3 4">
    <name type="scientific">Calditerricola satsumensis</name>
    <dbReference type="NCBI Taxonomy" id="373054"/>
    <lineage>
        <taxon>Bacteria</taxon>
        <taxon>Bacillati</taxon>
        <taxon>Bacillota</taxon>
        <taxon>Bacilli</taxon>
        <taxon>Bacillales</taxon>
        <taxon>Bacillaceae</taxon>
        <taxon>Calditerricola</taxon>
    </lineage>
</organism>
<proteinExistence type="predicted"/>
<dbReference type="SUPFAM" id="SSF46955">
    <property type="entry name" value="Putative DNA-binding domain"/>
    <property type="match status" value="1"/>
</dbReference>
<dbReference type="Proteomes" id="UP000637720">
    <property type="component" value="Unassembled WGS sequence"/>
</dbReference>
<name>A0A8J3BAZ9_9BACI</name>
<keyword evidence="4" id="KW-1185">Reference proteome</keyword>
<dbReference type="Pfam" id="PF13411">
    <property type="entry name" value="MerR_1"/>
    <property type="match status" value="1"/>
</dbReference>
<protein>
    <recommendedName>
        <fullName evidence="2">HTH merR-type domain-containing protein</fullName>
    </recommendedName>
</protein>